<dbReference type="AlphaFoldDB" id="K5Z401"/>
<sequence length="383" mass="44030">MSVSKKNDISSIGHLCTGCEACYNICPKQCIHERVGELGHLYPEIDREKCIQCGLCFQICPAAQTPDFHYPLKAYAAWSKDETDYRTSTSGGASSVFSQAIIREGGIVYGCMADGVNVRHTRITSLKELSRIKSSKYVQSQIGDCYKLVREDLKNGKKVLFIGTPCQCFGLKSFLRKEYEQLITIDLICHGVPSRSLLEQHAEKKLHCPIGQIKTIRFREGTECILTIDNGSNKYTSNLWEQRHEDAYYNAFMDGYSYRESCYHCKFAHIERCTDITIGDFWGLGEKVPFTTPHPFGVSVLLPCTSKGLHFISDLDHFLFLFDREIKEAEKGNDQLRTPKRKTMRARIFRHLFRYFSLEGSYRLVTIDYFIKKQIKKVYAIFR</sequence>
<dbReference type="InterPro" id="IPR017896">
    <property type="entry name" value="4Fe4S_Fe-S-bd"/>
</dbReference>
<dbReference type="EMBL" id="AGZP01000036">
    <property type="protein sequence ID" value="EKN05760.1"/>
    <property type="molecule type" value="Genomic_DNA"/>
</dbReference>
<dbReference type="RefSeq" id="WP_008158714.1">
    <property type="nucleotide sequence ID" value="NZ_JH976469.1"/>
</dbReference>
<dbReference type="SUPFAM" id="SSF54862">
    <property type="entry name" value="4Fe-4S ferredoxins"/>
    <property type="match status" value="1"/>
</dbReference>
<proteinExistence type="predicted"/>
<comment type="caution">
    <text evidence="5">The sequence shown here is derived from an EMBL/GenBank/DDBJ whole genome shotgun (WGS) entry which is preliminary data.</text>
</comment>
<reference evidence="5 6" key="1">
    <citation type="submission" date="2012-02" db="EMBL/GenBank/DDBJ databases">
        <title>The Genome Sequence of Parabacteroides johnsonii CL02T12C29.</title>
        <authorList>
            <consortium name="The Broad Institute Genome Sequencing Platform"/>
            <person name="Earl A."/>
            <person name="Ward D."/>
            <person name="Feldgarden M."/>
            <person name="Gevers D."/>
            <person name="Zitomersky N.L."/>
            <person name="Coyne M.J."/>
            <person name="Comstock L.E."/>
            <person name="Young S.K."/>
            <person name="Zeng Q."/>
            <person name="Gargeya S."/>
            <person name="Fitzgerald M."/>
            <person name="Haas B."/>
            <person name="Abouelleil A."/>
            <person name="Alvarado L."/>
            <person name="Arachchi H.M."/>
            <person name="Berlin A."/>
            <person name="Chapman S.B."/>
            <person name="Gearin G."/>
            <person name="Goldberg J."/>
            <person name="Griggs A."/>
            <person name="Gujja S."/>
            <person name="Hansen M."/>
            <person name="Heiman D."/>
            <person name="Howarth C."/>
            <person name="Larimer J."/>
            <person name="Lui A."/>
            <person name="MacDonald P.J.P."/>
            <person name="McCowen C."/>
            <person name="Montmayeur A."/>
            <person name="Murphy C."/>
            <person name="Neiman D."/>
            <person name="Pearson M."/>
            <person name="Priest M."/>
            <person name="Roberts A."/>
            <person name="Saif S."/>
            <person name="Shea T."/>
            <person name="Sisk P."/>
            <person name="Stolte C."/>
            <person name="Sykes S."/>
            <person name="Wortman J."/>
            <person name="Nusbaum C."/>
            <person name="Birren B."/>
        </authorList>
    </citation>
    <scope>NUCLEOTIDE SEQUENCE [LARGE SCALE GENOMIC DNA]</scope>
    <source>
        <strain evidence="5 6">CL02T12C29</strain>
    </source>
</reference>
<keyword evidence="3" id="KW-0411">Iron-sulfur</keyword>
<keyword evidence="2" id="KW-0408">Iron</keyword>
<keyword evidence="1" id="KW-0479">Metal-binding</keyword>
<evidence type="ECO:0000256" key="1">
    <source>
        <dbReference type="ARBA" id="ARBA00022723"/>
    </source>
</evidence>
<dbReference type="Gene3D" id="3.30.70.20">
    <property type="match status" value="1"/>
</dbReference>
<feature type="domain" description="4Fe-4S ferredoxin-type" evidence="4">
    <location>
        <begin position="5"/>
        <end position="37"/>
    </location>
</feature>
<accession>K5Z401</accession>
<dbReference type="Proteomes" id="UP000001218">
    <property type="component" value="Unassembled WGS sequence"/>
</dbReference>
<dbReference type="InterPro" id="IPR017900">
    <property type="entry name" value="4Fe4S_Fe_S_CS"/>
</dbReference>
<gene>
    <name evidence="5" type="ORF">HMPREF1077_03741</name>
</gene>
<evidence type="ECO:0000259" key="4">
    <source>
        <dbReference type="PROSITE" id="PS51379"/>
    </source>
</evidence>
<dbReference type="eggNOG" id="COG1035">
    <property type="taxonomic scope" value="Bacteria"/>
</dbReference>
<dbReference type="PANTHER" id="PTHR43193:SF2">
    <property type="entry name" value="POLYFERREDOXIN PROTEIN FWDF"/>
    <property type="match status" value="1"/>
</dbReference>
<dbReference type="GO" id="GO:0046872">
    <property type="term" value="F:metal ion binding"/>
    <property type="evidence" value="ECO:0007669"/>
    <property type="project" value="UniProtKB-KW"/>
</dbReference>
<evidence type="ECO:0000313" key="6">
    <source>
        <dbReference type="Proteomes" id="UP000001218"/>
    </source>
</evidence>
<dbReference type="PROSITE" id="PS51379">
    <property type="entry name" value="4FE4S_FER_2"/>
    <property type="match status" value="2"/>
</dbReference>
<dbReference type="Pfam" id="PF12838">
    <property type="entry name" value="Fer4_7"/>
    <property type="match status" value="1"/>
</dbReference>
<dbReference type="GO" id="GO:0051536">
    <property type="term" value="F:iron-sulfur cluster binding"/>
    <property type="evidence" value="ECO:0007669"/>
    <property type="project" value="UniProtKB-KW"/>
</dbReference>
<dbReference type="Pfam" id="PF04432">
    <property type="entry name" value="FrhB_FdhB_C"/>
    <property type="match status" value="1"/>
</dbReference>
<dbReference type="InterPro" id="IPR007525">
    <property type="entry name" value="FrhB_FdhB_C"/>
</dbReference>
<evidence type="ECO:0000313" key="5">
    <source>
        <dbReference type="EMBL" id="EKN05760.1"/>
    </source>
</evidence>
<organism evidence="5 6">
    <name type="scientific">Parabacteroides johnsonii CL02T12C29</name>
    <dbReference type="NCBI Taxonomy" id="999419"/>
    <lineage>
        <taxon>Bacteria</taxon>
        <taxon>Pseudomonadati</taxon>
        <taxon>Bacteroidota</taxon>
        <taxon>Bacteroidia</taxon>
        <taxon>Bacteroidales</taxon>
        <taxon>Tannerellaceae</taxon>
        <taxon>Parabacteroides</taxon>
    </lineage>
</organism>
<name>K5Z401_9BACT</name>
<evidence type="ECO:0000256" key="2">
    <source>
        <dbReference type="ARBA" id="ARBA00023004"/>
    </source>
</evidence>
<feature type="domain" description="4Fe-4S ferredoxin-type" evidence="4">
    <location>
        <begin position="41"/>
        <end position="71"/>
    </location>
</feature>
<protein>
    <recommendedName>
        <fullName evidence="4">4Fe-4S ferredoxin-type domain-containing protein</fullName>
    </recommendedName>
</protein>
<dbReference type="InterPro" id="IPR052977">
    <property type="entry name" value="Polyferredoxin-like_ET"/>
</dbReference>
<dbReference type="PROSITE" id="PS00198">
    <property type="entry name" value="4FE4S_FER_1"/>
    <property type="match status" value="1"/>
</dbReference>
<dbReference type="PANTHER" id="PTHR43193">
    <property type="match status" value="1"/>
</dbReference>
<dbReference type="OrthoDB" id="9813230at2"/>
<dbReference type="eggNOG" id="COG1143">
    <property type="taxonomic scope" value="Bacteria"/>
</dbReference>
<evidence type="ECO:0000256" key="3">
    <source>
        <dbReference type="ARBA" id="ARBA00023014"/>
    </source>
</evidence>
<dbReference type="PATRIC" id="fig|999419.3.peg.3825"/>
<dbReference type="HOGENOM" id="CLU_037958_1_0_10"/>